<keyword evidence="2" id="KW-0175">Coiled coil</keyword>
<evidence type="ECO:0000256" key="3">
    <source>
        <dbReference type="SAM" id="MobiDB-lite"/>
    </source>
</evidence>
<dbReference type="SMART" id="SM00355">
    <property type="entry name" value="ZnF_C2H2"/>
    <property type="match status" value="2"/>
</dbReference>
<evidence type="ECO:0000256" key="1">
    <source>
        <dbReference type="PROSITE-ProRule" id="PRU00042"/>
    </source>
</evidence>
<dbReference type="EMBL" id="KY684083">
    <property type="protein sequence ID" value="ARF08768.1"/>
    <property type="molecule type" value="Genomic_DNA"/>
</dbReference>
<dbReference type="InterPro" id="IPR013087">
    <property type="entry name" value="Znf_C2H2_type"/>
</dbReference>
<accession>A0A1V0SAT8</accession>
<evidence type="ECO:0000259" key="4">
    <source>
        <dbReference type="PROSITE" id="PS50157"/>
    </source>
</evidence>
<gene>
    <name evidence="5" type="ORF">Catovirus_1_818</name>
</gene>
<keyword evidence="1" id="KW-0479">Metal-binding</keyword>
<keyword evidence="1" id="KW-0862">Zinc</keyword>
<feature type="compositionally biased region" description="Basic residues" evidence="3">
    <location>
        <begin position="18"/>
        <end position="29"/>
    </location>
</feature>
<dbReference type="Gene3D" id="3.30.160.60">
    <property type="entry name" value="Classic Zinc Finger"/>
    <property type="match status" value="1"/>
</dbReference>
<dbReference type="GO" id="GO:0008270">
    <property type="term" value="F:zinc ion binding"/>
    <property type="evidence" value="ECO:0007669"/>
    <property type="project" value="UniProtKB-KW"/>
</dbReference>
<dbReference type="PROSITE" id="PS50157">
    <property type="entry name" value="ZINC_FINGER_C2H2_2"/>
    <property type="match status" value="1"/>
</dbReference>
<evidence type="ECO:0000313" key="5">
    <source>
        <dbReference type="EMBL" id="ARF08768.1"/>
    </source>
</evidence>
<proteinExistence type="predicted"/>
<name>A0A1V0SAT8_9VIRU</name>
<sequence length="335" mass="39251">MKYQCIICNYETDDKSNWSKHKKSKKHKNKESESTNLLDKSLMNPQPLPSNSKKNICKYCNITFTQTCHLSRHIKKCSEKYHTEQITILQQENNQIKSNSIIKTLKEKIKSLEQQKNFLEKENEYHKQLVISAGNLIQSSMSTLNHLVINYNNAPILEPLKDYSVLEEKDKFIGKIIYYNNEKKLDEYLGKFLVKHYKSKDPSKQSNWNSDTSRLTYINRELVNNKPNWVIDKKGVKMTNTIIDPLLNYVKKISQDELILLNELRDDMDGAYDVNKVICLTDIIQKINSNALSNDINKYLAPYFYFDKNNALVLSDNKEIIDVNTLSHQKQQQKE</sequence>
<protein>
    <recommendedName>
        <fullName evidence="4">C2H2-type domain-containing protein</fullName>
    </recommendedName>
</protein>
<reference evidence="5" key="1">
    <citation type="journal article" date="2017" name="Science">
        <title>Giant viruses with an expanded complement of translation system components.</title>
        <authorList>
            <person name="Schulz F."/>
            <person name="Yutin N."/>
            <person name="Ivanova N.N."/>
            <person name="Ortega D.R."/>
            <person name="Lee T.K."/>
            <person name="Vierheilig J."/>
            <person name="Daims H."/>
            <person name="Horn M."/>
            <person name="Wagner M."/>
            <person name="Jensen G.J."/>
            <person name="Kyrpides N.C."/>
            <person name="Koonin E.V."/>
            <person name="Woyke T."/>
        </authorList>
    </citation>
    <scope>NUCLEOTIDE SEQUENCE</scope>
    <source>
        <strain evidence="5">CTV1</strain>
    </source>
</reference>
<feature type="coiled-coil region" evidence="2">
    <location>
        <begin position="102"/>
        <end position="129"/>
    </location>
</feature>
<organism evidence="5">
    <name type="scientific">Catovirus CTV1</name>
    <dbReference type="NCBI Taxonomy" id="1977631"/>
    <lineage>
        <taxon>Viruses</taxon>
        <taxon>Varidnaviria</taxon>
        <taxon>Bamfordvirae</taxon>
        <taxon>Nucleocytoviricota</taxon>
        <taxon>Megaviricetes</taxon>
        <taxon>Imitervirales</taxon>
        <taxon>Mimiviridae</taxon>
        <taxon>Klosneuvirinae</taxon>
        <taxon>Catovirus</taxon>
    </lineage>
</organism>
<feature type="region of interest" description="Disordered" evidence="3">
    <location>
        <begin position="16"/>
        <end position="49"/>
    </location>
</feature>
<evidence type="ECO:0000256" key="2">
    <source>
        <dbReference type="SAM" id="Coils"/>
    </source>
</evidence>
<keyword evidence="1" id="KW-0863">Zinc-finger</keyword>
<feature type="domain" description="C2H2-type" evidence="4">
    <location>
        <begin position="55"/>
        <end position="87"/>
    </location>
</feature>